<dbReference type="PANTHER" id="PTHR43646:SF2">
    <property type="entry name" value="GLYCOSYLTRANSFERASE 2-LIKE DOMAIN-CONTAINING PROTEIN"/>
    <property type="match status" value="1"/>
</dbReference>
<evidence type="ECO:0000313" key="8">
    <source>
        <dbReference type="Proteomes" id="UP000176336"/>
    </source>
</evidence>
<comment type="caution">
    <text evidence="7">The sequence shown here is derived from an EMBL/GenBank/DDBJ whole genome shotgun (WGS) entry which is preliminary data.</text>
</comment>
<accession>A0A1F5IQY7</accession>
<protein>
    <recommendedName>
        <fullName evidence="6">Glycosyltransferase 2-like domain-containing protein</fullName>
    </recommendedName>
</protein>
<organism evidence="7 8">
    <name type="scientific">Candidatus Daviesbacteria bacterium RIFCSPHIGHO2_01_FULL_41_23</name>
    <dbReference type="NCBI Taxonomy" id="1797764"/>
    <lineage>
        <taxon>Bacteria</taxon>
        <taxon>Candidatus Daviesiibacteriota</taxon>
    </lineage>
</organism>
<keyword evidence="3" id="KW-0328">Glycosyltransferase</keyword>
<dbReference type="AlphaFoldDB" id="A0A1F5IQY7"/>
<dbReference type="EMBL" id="MFCR01000010">
    <property type="protein sequence ID" value="OGE18784.1"/>
    <property type="molecule type" value="Genomic_DNA"/>
</dbReference>
<dbReference type="GO" id="GO:0005886">
    <property type="term" value="C:plasma membrane"/>
    <property type="evidence" value="ECO:0007669"/>
    <property type="project" value="UniProtKB-SubCell"/>
</dbReference>
<dbReference type="InterPro" id="IPR029044">
    <property type="entry name" value="Nucleotide-diphossugar_trans"/>
</dbReference>
<keyword evidence="2" id="KW-1003">Cell membrane</keyword>
<dbReference type="GO" id="GO:0016757">
    <property type="term" value="F:glycosyltransferase activity"/>
    <property type="evidence" value="ECO:0007669"/>
    <property type="project" value="UniProtKB-KW"/>
</dbReference>
<proteinExistence type="predicted"/>
<dbReference type="Pfam" id="PF00535">
    <property type="entry name" value="Glycos_transf_2"/>
    <property type="match status" value="1"/>
</dbReference>
<keyword evidence="5" id="KW-0472">Membrane</keyword>
<name>A0A1F5IQY7_9BACT</name>
<evidence type="ECO:0000256" key="4">
    <source>
        <dbReference type="ARBA" id="ARBA00022679"/>
    </source>
</evidence>
<dbReference type="SUPFAM" id="SSF53448">
    <property type="entry name" value="Nucleotide-diphospho-sugar transferases"/>
    <property type="match status" value="1"/>
</dbReference>
<dbReference type="Proteomes" id="UP000176336">
    <property type="component" value="Unassembled WGS sequence"/>
</dbReference>
<dbReference type="InterPro" id="IPR001173">
    <property type="entry name" value="Glyco_trans_2-like"/>
</dbReference>
<evidence type="ECO:0000259" key="6">
    <source>
        <dbReference type="Pfam" id="PF00535"/>
    </source>
</evidence>
<evidence type="ECO:0000256" key="5">
    <source>
        <dbReference type="ARBA" id="ARBA00023136"/>
    </source>
</evidence>
<dbReference type="Gene3D" id="3.90.550.10">
    <property type="entry name" value="Spore Coat Polysaccharide Biosynthesis Protein SpsA, Chain A"/>
    <property type="match status" value="1"/>
</dbReference>
<reference evidence="7 8" key="1">
    <citation type="journal article" date="2016" name="Nat. Commun.">
        <title>Thousands of microbial genomes shed light on interconnected biogeochemical processes in an aquifer system.</title>
        <authorList>
            <person name="Anantharaman K."/>
            <person name="Brown C.T."/>
            <person name="Hug L.A."/>
            <person name="Sharon I."/>
            <person name="Castelle C.J."/>
            <person name="Probst A.J."/>
            <person name="Thomas B.C."/>
            <person name="Singh A."/>
            <person name="Wilkins M.J."/>
            <person name="Karaoz U."/>
            <person name="Brodie E.L."/>
            <person name="Williams K.H."/>
            <person name="Hubbard S.S."/>
            <person name="Banfield J.F."/>
        </authorList>
    </citation>
    <scope>NUCLEOTIDE SEQUENCE [LARGE SCALE GENOMIC DNA]</scope>
</reference>
<comment type="subcellular location">
    <subcellularLocation>
        <location evidence="1">Cell membrane</location>
    </subcellularLocation>
</comment>
<evidence type="ECO:0000256" key="3">
    <source>
        <dbReference type="ARBA" id="ARBA00022676"/>
    </source>
</evidence>
<evidence type="ECO:0000256" key="1">
    <source>
        <dbReference type="ARBA" id="ARBA00004236"/>
    </source>
</evidence>
<evidence type="ECO:0000256" key="2">
    <source>
        <dbReference type="ARBA" id="ARBA00022475"/>
    </source>
</evidence>
<keyword evidence="4" id="KW-0808">Transferase</keyword>
<feature type="domain" description="Glycosyltransferase 2-like" evidence="6">
    <location>
        <begin position="14"/>
        <end position="140"/>
    </location>
</feature>
<gene>
    <name evidence="7" type="ORF">A2871_02095</name>
</gene>
<dbReference type="PANTHER" id="PTHR43646">
    <property type="entry name" value="GLYCOSYLTRANSFERASE"/>
    <property type="match status" value="1"/>
</dbReference>
<evidence type="ECO:0000313" key="7">
    <source>
        <dbReference type="EMBL" id="OGE18784.1"/>
    </source>
</evidence>
<sequence length="256" mass="29775">MRNFEHKLIINLAIIIPTLNEEHFIGRLLDSIIKQSVAPEEIVVVDASSKDRTIAEIKKRQKKLSNLRFFKVPKNTVSRQRNLGARQTTCPHLLFLDADMELRERNSLEEYFTEVLNKQPDLAAAQNLPDSDTRKDLIYFKAENLLFKFLKHFWPVITARNLYVTRKMFNKVGGFDEEIPVGEDLDLVQRIVKEGGKLILLISVKLYTSTRRVELEGRRKYALRMILFGLSILLQGHKKSKIKYEFGKFKKSTVKV</sequence>